<gene>
    <name evidence="2" type="ORF">Cadr_000027057</name>
</gene>
<evidence type="ECO:0000313" key="2">
    <source>
        <dbReference type="EMBL" id="KAB1254162.1"/>
    </source>
</evidence>
<reference evidence="2 3" key="1">
    <citation type="journal article" date="2019" name="Mol. Ecol. Resour.">
        <title>Improving Illumina assemblies with Hi-C and long reads: an example with the North African dromedary.</title>
        <authorList>
            <person name="Elbers J.P."/>
            <person name="Rogers M.F."/>
            <person name="Perelman P.L."/>
            <person name="Proskuryakova A.A."/>
            <person name="Serdyukova N.A."/>
            <person name="Johnson W.E."/>
            <person name="Horin P."/>
            <person name="Corander J."/>
            <person name="Murphy D."/>
            <person name="Burger P.A."/>
        </authorList>
    </citation>
    <scope>NUCLEOTIDE SEQUENCE [LARGE SCALE GENOMIC DNA]</scope>
    <source>
        <strain evidence="2">Drom800</strain>
        <tissue evidence="2">Blood</tissue>
    </source>
</reference>
<sequence>MKHTIQIKSHAMSAVSNTYKKAKPIQDQLQKPLLADICGASNSKIMDPELGDVEVEENRNKSSELKGSETMCDGSYHEGLTQQRKRGKTDDQQFPALQKGKF</sequence>
<name>A0A5N4C5H1_CAMDR</name>
<dbReference type="AlphaFoldDB" id="A0A5N4C5H1"/>
<proteinExistence type="predicted"/>
<evidence type="ECO:0000256" key="1">
    <source>
        <dbReference type="SAM" id="MobiDB-lite"/>
    </source>
</evidence>
<accession>A0A5N4C5H1</accession>
<dbReference type="Proteomes" id="UP000299084">
    <property type="component" value="Unassembled WGS sequence"/>
</dbReference>
<feature type="compositionally biased region" description="Basic and acidic residues" evidence="1">
    <location>
        <begin position="56"/>
        <end position="67"/>
    </location>
</feature>
<evidence type="ECO:0000313" key="3">
    <source>
        <dbReference type="Proteomes" id="UP000299084"/>
    </source>
</evidence>
<feature type="region of interest" description="Disordered" evidence="1">
    <location>
        <begin position="48"/>
        <end position="102"/>
    </location>
</feature>
<comment type="caution">
    <text evidence="2">The sequence shown here is derived from an EMBL/GenBank/DDBJ whole genome shotgun (WGS) entry which is preliminary data.</text>
</comment>
<organism evidence="2 3">
    <name type="scientific">Camelus dromedarius</name>
    <name type="common">Dromedary</name>
    <name type="synonym">Arabian camel</name>
    <dbReference type="NCBI Taxonomy" id="9838"/>
    <lineage>
        <taxon>Eukaryota</taxon>
        <taxon>Metazoa</taxon>
        <taxon>Chordata</taxon>
        <taxon>Craniata</taxon>
        <taxon>Vertebrata</taxon>
        <taxon>Euteleostomi</taxon>
        <taxon>Mammalia</taxon>
        <taxon>Eutheria</taxon>
        <taxon>Laurasiatheria</taxon>
        <taxon>Artiodactyla</taxon>
        <taxon>Tylopoda</taxon>
        <taxon>Camelidae</taxon>
        <taxon>Camelus</taxon>
    </lineage>
</organism>
<protein>
    <submittedName>
        <fullName evidence="2">Uncharacterized protein</fullName>
    </submittedName>
</protein>
<dbReference type="EMBL" id="JWIN03000035">
    <property type="protein sequence ID" value="KAB1254162.1"/>
    <property type="molecule type" value="Genomic_DNA"/>
</dbReference>
<keyword evidence="3" id="KW-1185">Reference proteome</keyword>